<gene>
    <name evidence="7" type="primary">opp4A</name>
    <name evidence="7" type="ORF">ACFQ19_07680</name>
</gene>
<reference evidence="8" key="1">
    <citation type="journal article" date="2019" name="Int. J. Syst. Evol. Microbiol.">
        <title>The Global Catalogue of Microorganisms (GCM) 10K type strain sequencing project: providing services to taxonomists for standard genome sequencing and annotation.</title>
        <authorList>
            <consortium name="The Broad Institute Genomics Platform"/>
            <consortium name="The Broad Institute Genome Sequencing Center for Infectious Disease"/>
            <person name="Wu L."/>
            <person name="Ma J."/>
        </authorList>
    </citation>
    <scope>NUCLEOTIDE SEQUENCE [LARGE SCALE GENOMIC DNA]</scope>
    <source>
        <strain evidence="8">CCUG 56608</strain>
    </source>
</reference>
<dbReference type="PANTHER" id="PTHR30290">
    <property type="entry name" value="PERIPLASMIC BINDING COMPONENT OF ABC TRANSPORTER"/>
    <property type="match status" value="1"/>
</dbReference>
<dbReference type="InterPro" id="IPR039424">
    <property type="entry name" value="SBP_5"/>
</dbReference>
<proteinExistence type="inferred from homology"/>
<dbReference type="PROSITE" id="PS51257">
    <property type="entry name" value="PROKAR_LIPOPROTEIN"/>
    <property type="match status" value="1"/>
</dbReference>
<evidence type="ECO:0000259" key="6">
    <source>
        <dbReference type="Pfam" id="PF00496"/>
    </source>
</evidence>
<dbReference type="PANTHER" id="PTHR30290:SF9">
    <property type="entry name" value="OLIGOPEPTIDE-BINDING PROTEIN APPA"/>
    <property type="match status" value="1"/>
</dbReference>
<evidence type="ECO:0000256" key="4">
    <source>
        <dbReference type="SAM" id="MobiDB-lite"/>
    </source>
</evidence>
<feature type="signal peptide" evidence="5">
    <location>
        <begin position="1"/>
        <end position="22"/>
    </location>
</feature>
<dbReference type="EMBL" id="JBHTKK010000007">
    <property type="protein sequence ID" value="MFD1065903.1"/>
    <property type="molecule type" value="Genomic_DNA"/>
</dbReference>
<protein>
    <submittedName>
        <fullName evidence="7">Oligopeptide ABC transporter substrate-binding protein</fullName>
    </submittedName>
</protein>
<feature type="region of interest" description="Disordered" evidence="4">
    <location>
        <begin position="30"/>
        <end position="53"/>
    </location>
</feature>
<dbReference type="RefSeq" id="WP_379591494.1">
    <property type="nucleotide sequence ID" value="NZ_JBHTKK010000007.1"/>
</dbReference>
<dbReference type="Gene3D" id="3.10.105.10">
    <property type="entry name" value="Dipeptide-binding Protein, Domain 3"/>
    <property type="match status" value="1"/>
</dbReference>
<dbReference type="Gene3D" id="3.40.190.10">
    <property type="entry name" value="Periplasmic binding protein-like II"/>
    <property type="match status" value="1"/>
</dbReference>
<dbReference type="InterPro" id="IPR030678">
    <property type="entry name" value="Peptide/Ni-bd"/>
</dbReference>
<comment type="caution">
    <text evidence="7">The sequence shown here is derived from an EMBL/GenBank/DDBJ whole genome shotgun (WGS) entry which is preliminary data.</text>
</comment>
<keyword evidence="2" id="KW-0813">Transport</keyword>
<feature type="domain" description="Solute-binding protein family 5" evidence="6">
    <location>
        <begin position="125"/>
        <end position="520"/>
    </location>
</feature>
<dbReference type="NCBIfam" id="NF045467">
    <property type="entry name" value="Opp4A"/>
    <property type="match status" value="1"/>
</dbReference>
<dbReference type="InterPro" id="IPR000914">
    <property type="entry name" value="SBP_5_dom"/>
</dbReference>
<name>A0ABW3NFT6_9BACI</name>
<evidence type="ECO:0000313" key="8">
    <source>
        <dbReference type="Proteomes" id="UP001597041"/>
    </source>
</evidence>
<evidence type="ECO:0000256" key="5">
    <source>
        <dbReference type="SAM" id="SignalP"/>
    </source>
</evidence>
<evidence type="ECO:0000256" key="1">
    <source>
        <dbReference type="ARBA" id="ARBA00005695"/>
    </source>
</evidence>
<evidence type="ECO:0000256" key="2">
    <source>
        <dbReference type="ARBA" id="ARBA00022448"/>
    </source>
</evidence>
<dbReference type="InterPro" id="IPR050034">
    <property type="entry name" value="Opp4A"/>
</dbReference>
<accession>A0ABW3NFT6</accession>
<feature type="compositionally biased region" description="Acidic residues" evidence="4">
    <location>
        <begin position="31"/>
        <end position="51"/>
    </location>
</feature>
<feature type="chain" id="PRO_5046675766" evidence="5">
    <location>
        <begin position="23"/>
        <end position="615"/>
    </location>
</feature>
<dbReference type="CDD" id="cd08510">
    <property type="entry name" value="PBP2_Lactococcal_OppA_like"/>
    <property type="match status" value="1"/>
</dbReference>
<dbReference type="SUPFAM" id="SSF53850">
    <property type="entry name" value="Periplasmic binding protein-like II"/>
    <property type="match status" value="1"/>
</dbReference>
<evidence type="ECO:0000313" key="7">
    <source>
        <dbReference type="EMBL" id="MFD1065903.1"/>
    </source>
</evidence>
<organism evidence="7 8">
    <name type="scientific">Oceanobacillus locisalsi</name>
    <dbReference type="NCBI Taxonomy" id="546107"/>
    <lineage>
        <taxon>Bacteria</taxon>
        <taxon>Bacillati</taxon>
        <taxon>Bacillota</taxon>
        <taxon>Bacilli</taxon>
        <taxon>Bacillales</taxon>
        <taxon>Bacillaceae</taxon>
        <taxon>Oceanobacillus</taxon>
    </lineage>
</organism>
<dbReference type="Pfam" id="PF00496">
    <property type="entry name" value="SBP_bac_5"/>
    <property type="match status" value="1"/>
</dbReference>
<dbReference type="PIRSF" id="PIRSF002741">
    <property type="entry name" value="MppA"/>
    <property type="match status" value="1"/>
</dbReference>
<comment type="similarity">
    <text evidence="1">Belongs to the bacterial solute-binding protein 5 family.</text>
</comment>
<dbReference type="Proteomes" id="UP001597041">
    <property type="component" value="Unassembled WGS sequence"/>
</dbReference>
<evidence type="ECO:0000256" key="3">
    <source>
        <dbReference type="ARBA" id="ARBA00022729"/>
    </source>
</evidence>
<keyword evidence="8" id="KW-1185">Reference proteome</keyword>
<keyword evidence="3 5" id="KW-0732">Signal</keyword>
<sequence length="615" mass="68787">MGKANLSKILFVMMLMLFLVLAACSGGGSEGADDSGSEEAEGGDAGSESEEADGKVYDVADFSPIKEGEPMDGGNLNFGLVSPTVFSGTLNFNFYSDAVDSEILDWFDESLLDVDETFNMNQEGAATWEVNEEGDEFTFTIRDEVNWHDGEPVTAEDWAFAIEVIADPDYDGPRYGNVTDIVGVEEYHDGEADSIEGLEIMDEKTLKMTFKQATPSLLSGGIWSYALPKHIFEDIPVADMSSSDAVRVNPIGMGPFKVESITPGESVTYSKNEDYWQGEPNLDSVTVKVIAPETVTQALETGEVDLVNSFPTDQYPDVEESLTNVEFLGRVDRSYSYVGFKLGSWDEENGKVDMDLENSKVGDVELRRAMWYAVDNDAVGERFYNGLRWNATTLIPSFYEVYHDDSIETPTYDPDTANQILDEAGYEDVNGDGFRENPDGEELVLNYASQEGGDTAEPLANYYIQSWEQIGIKVEKIDGRLLEVNDFYDRIGEQGNDDPDIDIYSAAWSVGTDVNPTNLWGPNVIFNFTRWEDEENTRLQEEGVSSEAIDLEYRQEVYSEWQEYMVDQVPAFPTVYRAELAPVNERVVNWDIRQEDQELERYEVGVTQEEPAVAE</sequence>